<dbReference type="SUPFAM" id="SSF54975">
    <property type="entry name" value="Acylphosphatase/BLUF domain-like"/>
    <property type="match status" value="1"/>
</dbReference>
<dbReference type="GO" id="GO:0003998">
    <property type="term" value="F:acylphosphatase activity"/>
    <property type="evidence" value="ECO:0007669"/>
    <property type="project" value="UniProtKB-EC"/>
</dbReference>
<keyword evidence="3 13" id="KW-0436">Ligase</keyword>
<evidence type="ECO:0000256" key="3">
    <source>
        <dbReference type="ARBA" id="ARBA00022598"/>
    </source>
</evidence>
<evidence type="ECO:0000256" key="6">
    <source>
        <dbReference type="ARBA" id="ARBA00022833"/>
    </source>
</evidence>
<dbReference type="EC" id="6.2.-.-" evidence="8"/>
<dbReference type="Pfam" id="PF22521">
    <property type="entry name" value="HypF_C_2"/>
    <property type="match status" value="1"/>
</dbReference>
<dbReference type="PANTHER" id="PTHR42959:SF1">
    <property type="entry name" value="CARBAMOYLTRANSFERASE HYPF"/>
    <property type="match status" value="1"/>
</dbReference>
<comment type="similarity">
    <text evidence="2 8">Belongs to the carbamoyltransferase HypF family.</text>
</comment>
<dbReference type="InterPro" id="IPR004421">
    <property type="entry name" value="Carbamoyltransferase_HypF"/>
</dbReference>
<dbReference type="InterPro" id="IPR011125">
    <property type="entry name" value="Znf_HypF"/>
</dbReference>
<dbReference type="EMBL" id="JANIID010000008">
    <property type="protein sequence ID" value="MCQ8770513.1"/>
    <property type="molecule type" value="Genomic_DNA"/>
</dbReference>
<keyword evidence="9" id="KW-0378">Hydrolase</keyword>
<dbReference type="InterPro" id="IPR017945">
    <property type="entry name" value="DHBP_synth_RibB-like_a/b_dom"/>
</dbReference>
<evidence type="ECO:0000259" key="11">
    <source>
        <dbReference type="PROSITE" id="PS51160"/>
    </source>
</evidence>
<sequence>MASGGAAPAAEEPGRVARAITVSGRVQGVGFRPFVHRLATQLGLDGWVLNAGGRVELSVAGPSPAVQALAERLRTEAPPLADIRSLAVAESSGPPPPPGSGFTVRASARTPGGRPGACEIPPDVATCEACLRELFDPADRRYRYPFVNCTDCGPRATVIADLPYDRERTVMRCFPLCAACAAEYADPGDRRFHAEPVACPGCGPRLGWAGLTGEPALRAAESVIAGGGIVAVKGLGGFQLVCDATDGRAVDRLRARKQRPAKPFAVMTSDLAAARHLARLSPAGRTALTSPSAPVVLAPALRGARIARAVHPGTDRIGVFLPTTPLHHLLLRDLGRPLVVTSGNRSGEPIAIDEPSARESLAGVADGFLVHDRPVRARYDDSVVRPAGRTVLTVRRARGLAPAPLAIPVAASRPVVAAGAQLKHTFALAEGFRAVLGPHTGDLEDALTLEAFEAAHADLVRLTGIEPRVVAHDLHPGYLSTQWARTRPAERRIAVQHHHAHVAACAAEHGLEHPFLGVAYDGLGLGDDGTLWGGEILVADLTRYRRVGRFATAPLPGGAAAVRRPARTALGYLYGAEALGGPGIPPALVESFVRRLPQEETRVVRTMVERGVNCPRASSAGRLFDAAAALLRLCDDATYEGQAAVALETAAGNERTEALPWRLARAGGLWVYDPVSSLTALLDRAAAGERTGTLAAAFHRTLAEVTSGLVRRAVAAGAPSTVCLSGGCFQNGRLLAETRSLLESQGLQVLVGSAVPVNDGGISYGQAAVAAARLKEG</sequence>
<keyword evidence="14" id="KW-1185">Reference proteome</keyword>
<dbReference type="GO" id="GO:0016874">
    <property type="term" value="F:ligase activity"/>
    <property type="evidence" value="ECO:0007669"/>
    <property type="project" value="UniProtKB-UniRule"/>
</dbReference>
<name>A0A9X2LG26_9ACTN</name>
<evidence type="ECO:0000256" key="10">
    <source>
        <dbReference type="SAM" id="MobiDB-lite"/>
    </source>
</evidence>
<evidence type="ECO:0000256" key="4">
    <source>
        <dbReference type="ARBA" id="ARBA00022723"/>
    </source>
</evidence>
<dbReference type="InterPro" id="IPR017968">
    <property type="entry name" value="Acylphosphatase_CS"/>
</dbReference>
<accession>A0A9X2LG26</accession>
<dbReference type="Gene3D" id="3.90.870.50">
    <property type="match status" value="1"/>
</dbReference>
<comment type="catalytic activity">
    <reaction evidence="9">
        <text>an acyl phosphate + H2O = a carboxylate + phosphate + H(+)</text>
        <dbReference type="Rhea" id="RHEA:14965"/>
        <dbReference type="ChEBI" id="CHEBI:15377"/>
        <dbReference type="ChEBI" id="CHEBI:15378"/>
        <dbReference type="ChEBI" id="CHEBI:29067"/>
        <dbReference type="ChEBI" id="CHEBI:43474"/>
        <dbReference type="ChEBI" id="CHEBI:59918"/>
        <dbReference type="EC" id="3.6.1.7"/>
    </reaction>
</comment>
<organism evidence="13 14">
    <name type="scientific">Streptomyces telluris</name>
    <dbReference type="NCBI Taxonomy" id="2720021"/>
    <lineage>
        <taxon>Bacteria</taxon>
        <taxon>Bacillati</taxon>
        <taxon>Actinomycetota</taxon>
        <taxon>Actinomycetes</taxon>
        <taxon>Kitasatosporales</taxon>
        <taxon>Streptomycetaceae</taxon>
        <taxon>Streptomyces</taxon>
    </lineage>
</organism>
<dbReference type="NCBIfam" id="TIGR00143">
    <property type="entry name" value="hypF"/>
    <property type="match status" value="1"/>
</dbReference>
<dbReference type="SUPFAM" id="SSF55821">
    <property type="entry name" value="YrdC/RibB"/>
    <property type="match status" value="1"/>
</dbReference>
<evidence type="ECO:0000256" key="9">
    <source>
        <dbReference type="PROSITE-ProRule" id="PRU00520"/>
    </source>
</evidence>
<dbReference type="Pfam" id="PF17788">
    <property type="entry name" value="HypF_C"/>
    <property type="match status" value="1"/>
</dbReference>
<dbReference type="InterPro" id="IPR001792">
    <property type="entry name" value="Acylphosphatase-like_dom"/>
</dbReference>
<dbReference type="Pfam" id="PF00708">
    <property type="entry name" value="Acylphosphatase"/>
    <property type="match status" value="1"/>
</dbReference>
<evidence type="ECO:0000256" key="5">
    <source>
        <dbReference type="ARBA" id="ARBA00022771"/>
    </source>
</evidence>
<dbReference type="PROSITE" id="PS51163">
    <property type="entry name" value="YRDC"/>
    <property type="match status" value="1"/>
</dbReference>
<dbReference type="PROSITE" id="PS00150">
    <property type="entry name" value="ACYLPHOSPHATASE_1"/>
    <property type="match status" value="1"/>
</dbReference>
<dbReference type="InterPro" id="IPR036046">
    <property type="entry name" value="Acylphosphatase-like_dom_sf"/>
</dbReference>
<feature type="active site" evidence="9">
    <location>
        <position position="50"/>
    </location>
</feature>
<dbReference type="Gene3D" id="3.30.420.360">
    <property type="match status" value="1"/>
</dbReference>
<comment type="caution">
    <text evidence="13">The sequence shown here is derived from an EMBL/GenBank/DDBJ whole genome shotgun (WGS) entry which is preliminary data.</text>
</comment>
<feature type="region of interest" description="Disordered" evidence="10">
    <location>
        <begin position="88"/>
        <end position="117"/>
    </location>
</feature>
<evidence type="ECO:0000313" key="14">
    <source>
        <dbReference type="Proteomes" id="UP001142374"/>
    </source>
</evidence>
<evidence type="ECO:0000313" key="13">
    <source>
        <dbReference type="EMBL" id="MCQ8770513.1"/>
    </source>
</evidence>
<dbReference type="Pfam" id="PF01300">
    <property type="entry name" value="Sua5_yciO_yrdC"/>
    <property type="match status" value="1"/>
</dbReference>
<dbReference type="Pfam" id="PF07503">
    <property type="entry name" value="zf-HYPF"/>
    <property type="match status" value="2"/>
</dbReference>
<dbReference type="Gene3D" id="3.30.110.120">
    <property type="match status" value="1"/>
</dbReference>
<feature type="domain" description="YrdC-like" evidence="12">
    <location>
        <begin position="214"/>
        <end position="399"/>
    </location>
</feature>
<dbReference type="PROSITE" id="PS51160">
    <property type="entry name" value="ACYLPHOSPHATASE_3"/>
    <property type="match status" value="1"/>
</dbReference>
<dbReference type="InterPro" id="IPR041440">
    <property type="entry name" value="HypF_C"/>
</dbReference>
<dbReference type="GO" id="GO:0016743">
    <property type="term" value="F:carboxyl- or carbamoyltransferase activity"/>
    <property type="evidence" value="ECO:0007669"/>
    <property type="project" value="UniProtKB-UniRule"/>
</dbReference>
<dbReference type="Proteomes" id="UP001142374">
    <property type="component" value="Unassembled WGS sequence"/>
</dbReference>
<dbReference type="GO" id="GO:0051604">
    <property type="term" value="P:protein maturation"/>
    <property type="evidence" value="ECO:0007669"/>
    <property type="project" value="TreeGrafter"/>
</dbReference>
<dbReference type="InterPro" id="IPR051060">
    <property type="entry name" value="Carbamoyltrans_HypF-like"/>
</dbReference>
<comment type="pathway">
    <text evidence="1">Protein modification; [NiFe] hydrogenase maturation.</text>
</comment>
<keyword evidence="5" id="KW-0863">Zinc-finger</keyword>
<reference evidence="13" key="1">
    <citation type="submission" date="2022-06" db="EMBL/GenBank/DDBJ databases">
        <title>WGS of actinobacteria.</title>
        <authorList>
            <person name="Thawai C."/>
        </authorList>
    </citation>
    <scope>NUCLEOTIDE SEQUENCE</scope>
    <source>
        <strain evidence="13">AA8</strain>
    </source>
</reference>
<dbReference type="InterPro" id="IPR055128">
    <property type="entry name" value="HypF_C_2"/>
</dbReference>
<feature type="active site" evidence="9">
    <location>
        <position position="32"/>
    </location>
</feature>
<evidence type="ECO:0000256" key="2">
    <source>
        <dbReference type="ARBA" id="ARBA00008097"/>
    </source>
</evidence>
<evidence type="ECO:0000256" key="8">
    <source>
        <dbReference type="PIRNR" id="PIRNR006256"/>
    </source>
</evidence>
<dbReference type="GO" id="GO:0003725">
    <property type="term" value="F:double-stranded RNA binding"/>
    <property type="evidence" value="ECO:0007669"/>
    <property type="project" value="InterPro"/>
</dbReference>
<keyword evidence="6" id="KW-0862">Zinc</keyword>
<dbReference type="RefSeq" id="WP_256790487.1">
    <property type="nucleotide sequence ID" value="NZ_JANIID010000008.1"/>
</dbReference>
<dbReference type="Gene3D" id="3.30.420.40">
    <property type="match status" value="1"/>
</dbReference>
<dbReference type="PIRSF" id="PIRSF006256">
    <property type="entry name" value="CMPcnvr_hdrg_mat"/>
    <property type="match status" value="1"/>
</dbReference>
<protein>
    <recommendedName>
        <fullName evidence="8">Carbamoyltransferase</fullName>
        <ecNumber evidence="8">6.2.-.-</ecNumber>
    </recommendedName>
</protein>
<evidence type="ECO:0000259" key="12">
    <source>
        <dbReference type="PROSITE" id="PS51163"/>
    </source>
</evidence>
<evidence type="ECO:0000256" key="7">
    <source>
        <dbReference type="ARBA" id="ARBA00048220"/>
    </source>
</evidence>
<evidence type="ECO:0000256" key="1">
    <source>
        <dbReference type="ARBA" id="ARBA00004711"/>
    </source>
</evidence>
<proteinExistence type="inferred from homology"/>
<gene>
    <name evidence="13" type="primary">hypF</name>
    <name evidence="13" type="ORF">NQU55_12090</name>
</gene>
<dbReference type="InterPro" id="IPR006070">
    <property type="entry name" value="Sua5-like_dom"/>
</dbReference>
<dbReference type="AlphaFoldDB" id="A0A9X2LG26"/>
<dbReference type="PANTHER" id="PTHR42959">
    <property type="entry name" value="CARBAMOYLTRANSFERASE"/>
    <property type="match status" value="1"/>
</dbReference>
<dbReference type="GO" id="GO:0008270">
    <property type="term" value="F:zinc ion binding"/>
    <property type="evidence" value="ECO:0007669"/>
    <property type="project" value="UniProtKB-KW"/>
</dbReference>
<keyword evidence="4" id="KW-0479">Metal-binding</keyword>
<comment type="catalytic activity">
    <reaction evidence="7">
        <text>C-terminal L-cysteinyl-[HypE protein] + carbamoyl phosphate + ATP + H2O = C-terminal S-carboxamide-L-cysteinyl-[HypE protein] + AMP + phosphate + diphosphate + H(+)</text>
        <dbReference type="Rhea" id="RHEA:55636"/>
        <dbReference type="Rhea" id="RHEA-COMP:14247"/>
        <dbReference type="Rhea" id="RHEA-COMP:14392"/>
        <dbReference type="ChEBI" id="CHEBI:15377"/>
        <dbReference type="ChEBI" id="CHEBI:15378"/>
        <dbReference type="ChEBI" id="CHEBI:30616"/>
        <dbReference type="ChEBI" id="CHEBI:33019"/>
        <dbReference type="ChEBI" id="CHEBI:43474"/>
        <dbReference type="ChEBI" id="CHEBI:58228"/>
        <dbReference type="ChEBI" id="CHEBI:76913"/>
        <dbReference type="ChEBI" id="CHEBI:139126"/>
        <dbReference type="ChEBI" id="CHEBI:456215"/>
    </reaction>
</comment>
<feature type="domain" description="Acylphosphatase-like" evidence="11">
    <location>
        <begin position="17"/>
        <end position="106"/>
    </location>
</feature>